<sequence>MQNLFVSPPFDLHMHTTASDGEYTPIDLVRKAHSVGLKTIAITDHDTLDAVEEAQIEGERLGIEVIAGVELSTKHKGKSVDVLGYYITNRKELDTLLQKMRDERENRTHRIIDKFVEIGMPLTIDDVKEFGGGSVLARPHIAKAIVKKGYVSDYQTVFDEYLADGKPCALDKFILSPQQAIDLIHNAGGKAFIAHPKLIGNDELVAELLNECSFDGIEVWHRKHDLEDASRYEEMAKSSGILMSGGSDFHNDEHELGRFGFNLNKELHT</sequence>
<dbReference type="Pfam" id="PF02811">
    <property type="entry name" value="PHP"/>
    <property type="match status" value="1"/>
</dbReference>
<dbReference type="InterPro" id="IPR004013">
    <property type="entry name" value="PHP_dom"/>
</dbReference>
<gene>
    <name evidence="2" type="ORF">VF724_19155</name>
</gene>
<dbReference type="PANTHER" id="PTHR42924">
    <property type="entry name" value="EXONUCLEASE"/>
    <property type="match status" value="1"/>
</dbReference>
<dbReference type="InterPro" id="IPR016195">
    <property type="entry name" value="Pol/histidinol_Pase-like"/>
</dbReference>
<dbReference type="CDD" id="cd07438">
    <property type="entry name" value="PHP_HisPPase_AMP"/>
    <property type="match status" value="1"/>
</dbReference>
<evidence type="ECO:0000259" key="1">
    <source>
        <dbReference type="SMART" id="SM00481"/>
    </source>
</evidence>
<dbReference type="Gene3D" id="1.10.150.650">
    <property type="match status" value="1"/>
</dbReference>
<protein>
    <submittedName>
        <fullName evidence="2">PHP domain-containing protein</fullName>
    </submittedName>
</protein>
<keyword evidence="3" id="KW-1185">Reference proteome</keyword>
<proteinExistence type="predicted"/>
<dbReference type="EMBL" id="JAYJLD010000049">
    <property type="protein sequence ID" value="MEB3103752.1"/>
    <property type="molecule type" value="Genomic_DNA"/>
</dbReference>
<dbReference type="SUPFAM" id="SSF89550">
    <property type="entry name" value="PHP domain-like"/>
    <property type="match status" value="1"/>
</dbReference>
<name>A0ABU5ZML8_9BACL</name>
<organism evidence="2 3">
    <name type="scientific">Ferviditalea candida</name>
    <dbReference type="NCBI Taxonomy" id="3108399"/>
    <lineage>
        <taxon>Bacteria</taxon>
        <taxon>Bacillati</taxon>
        <taxon>Bacillota</taxon>
        <taxon>Bacilli</taxon>
        <taxon>Bacillales</taxon>
        <taxon>Paenibacillaceae</taxon>
        <taxon>Ferviditalea</taxon>
    </lineage>
</organism>
<evidence type="ECO:0000313" key="2">
    <source>
        <dbReference type="EMBL" id="MEB3103752.1"/>
    </source>
</evidence>
<dbReference type="Proteomes" id="UP001310386">
    <property type="component" value="Unassembled WGS sequence"/>
</dbReference>
<feature type="domain" description="Polymerase/histidinol phosphatase N-terminal" evidence="1">
    <location>
        <begin position="10"/>
        <end position="75"/>
    </location>
</feature>
<dbReference type="Gene3D" id="3.20.20.140">
    <property type="entry name" value="Metal-dependent hydrolases"/>
    <property type="match status" value="1"/>
</dbReference>
<comment type="caution">
    <text evidence="2">The sequence shown here is derived from an EMBL/GenBank/DDBJ whole genome shotgun (WGS) entry which is preliminary data.</text>
</comment>
<dbReference type="PANTHER" id="PTHR42924:SF3">
    <property type="entry name" value="POLYMERASE_HISTIDINOL PHOSPHATASE N-TERMINAL DOMAIN-CONTAINING PROTEIN"/>
    <property type="match status" value="1"/>
</dbReference>
<dbReference type="InterPro" id="IPR052018">
    <property type="entry name" value="PHP_domain"/>
</dbReference>
<evidence type="ECO:0000313" key="3">
    <source>
        <dbReference type="Proteomes" id="UP001310386"/>
    </source>
</evidence>
<accession>A0ABU5ZML8</accession>
<dbReference type="RefSeq" id="WP_371755880.1">
    <property type="nucleotide sequence ID" value="NZ_JAYJLD010000049.1"/>
</dbReference>
<reference evidence="2" key="1">
    <citation type="submission" date="2023-12" db="EMBL/GenBank/DDBJ databases">
        <title>Fervidustalea candida gen. nov., sp. nov., a novel member of the family Paenibacillaceae isolated from a geothermal area.</title>
        <authorList>
            <person name="Li W.-J."/>
            <person name="Jiao J.-Y."/>
            <person name="Chen Y."/>
        </authorList>
    </citation>
    <scope>NUCLEOTIDE SEQUENCE</scope>
    <source>
        <strain evidence="2">SYSU GA230002</strain>
    </source>
</reference>
<dbReference type="SMART" id="SM00481">
    <property type="entry name" value="POLIIIAc"/>
    <property type="match status" value="1"/>
</dbReference>
<dbReference type="InterPro" id="IPR003141">
    <property type="entry name" value="Pol/His_phosphatase_N"/>
</dbReference>